<sequence>MKAKSMLGVGPQMLEVRSRFDVTVFLVLVIVAIGLGPLILFPLAEKDRRSLIQTFLKSFPS</sequence>
<reference evidence="2" key="1">
    <citation type="submission" date="2022-05" db="EMBL/GenBank/DDBJ databases">
        <title>The Musa troglodytarum L. genome provides insights into the mechanism of non-climacteric behaviour and enrichment of carotenoids.</title>
        <authorList>
            <person name="Wang J."/>
        </authorList>
    </citation>
    <scope>NUCLEOTIDE SEQUENCE</scope>
    <source>
        <tissue evidence="2">Leaf</tissue>
    </source>
</reference>
<dbReference type="Proteomes" id="UP001055439">
    <property type="component" value="Chromosome 8"/>
</dbReference>
<keyword evidence="1" id="KW-0812">Transmembrane</keyword>
<evidence type="ECO:0000313" key="2">
    <source>
        <dbReference type="EMBL" id="URE27781.1"/>
    </source>
</evidence>
<gene>
    <name evidence="2" type="ORF">MUK42_37348</name>
</gene>
<accession>A0A9E7H6Q0</accession>
<name>A0A9E7H6Q0_9LILI</name>
<protein>
    <submittedName>
        <fullName evidence="2">Uncharacterized protein</fullName>
    </submittedName>
</protein>
<evidence type="ECO:0000313" key="3">
    <source>
        <dbReference type="Proteomes" id="UP001055439"/>
    </source>
</evidence>
<dbReference type="OrthoDB" id="786711at2759"/>
<evidence type="ECO:0000256" key="1">
    <source>
        <dbReference type="SAM" id="Phobius"/>
    </source>
</evidence>
<organism evidence="2 3">
    <name type="scientific">Musa troglodytarum</name>
    <name type="common">fe'i banana</name>
    <dbReference type="NCBI Taxonomy" id="320322"/>
    <lineage>
        <taxon>Eukaryota</taxon>
        <taxon>Viridiplantae</taxon>
        <taxon>Streptophyta</taxon>
        <taxon>Embryophyta</taxon>
        <taxon>Tracheophyta</taxon>
        <taxon>Spermatophyta</taxon>
        <taxon>Magnoliopsida</taxon>
        <taxon>Liliopsida</taxon>
        <taxon>Zingiberales</taxon>
        <taxon>Musaceae</taxon>
        <taxon>Musa</taxon>
    </lineage>
</organism>
<dbReference type="EMBL" id="CP097510">
    <property type="protein sequence ID" value="URE27781.1"/>
    <property type="molecule type" value="Genomic_DNA"/>
</dbReference>
<keyword evidence="1" id="KW-0472">Membrane</keyword>
<proteinExistence type="predicted"/>
<keyword evidence="3" id="KW-1185">Reference proteome</keyword>
<feature type="transmembrane region" description="Helical" evidence="1">
    <location>
        <begin position="20"/>
        <end position="41"/>
    </location>
</feature>
<dbReference type="AlphaFoldDB" id="A0A9E7H6Q0"/>
<keyword evidence="1" id="KW-1133">Transmembrane helix</keyword>